<evidence type="ECO:0000313" key="1">
    <source>
        <dbReference type="EMBL" id="VDM03222.1"/>
    </source>
</evidence>
<proteinExistence type="predicted"/>
<dbReference type="AlphaFoldDB" id="A0A183TK38"/>
<reference evidence="1 2" key="2">
    <citation type="submission" date="2018-11" db="EMBL/GenBank/DDBJ databases">
        <authorList>
            <consortium name="Pathogen Informatics"/>
        </authorList>
    </citation>
    <scope>NUCLEOTIDE SEQUENCE [LARGE SCALE GENOMIC DNA]</scope>
    <source>
        <strain evidence="1 2">NST_G2</strain>
    </source>
</reference>
<evidence type="ECO:0000313" key="3">
    <source>
        <dbReference type="WBParaSite" id="SSLN_0001748201-mRNA-1"/>
    </source>
</evidence>
<keyword evidence="2" id="KW-1185">Reference proteome</keyword>
<sequence length="89" mass="9728">MGSSWNPKRQANNALVPAIAFTLSERKFVRQSFGALSAQLSLTGGTQLGRQAWDQSFRACLRAFKFLGPNGALTEEVVSVRPELTPPSY</sequence>
<evidence type="ECO:0000313" key="2">
    <source>
        <dbReference type="Proteomes" id="UP000275846"/>
    </source>
</evidence>
<name>A0A183TK38_SCHSO</name>
<gene>
    <name evidence="1" type="ORF">SSLN_LOCUS16836</name>
</gene>
<accession>A0A183TK38</accession>
<organism evidence="3">
    <name type="scientific">Schistocephalus solidus</name>
    <name type="common">Tapeworm</name>
    <dbReference type="NCBI Taxonomy" id="70667"/>
    <lineage>
        <taxon>Eukaryota</taxon>
        <taxon>Metazoa</taxon>
        <taxon>Spiralia</taxon>
        <taxon>Lophotrochozoa</taxon>
        <taxon>Platyhelminthes</taxon>
        <taxon>Cestoda</taxon>
        <taxon>Eucestoda</taxon>
        <taxon>Diphyllobothriidea</taxon>
        <taxon>Diphyllobothriidae</taxon>
        <taxon>Schistocephalus</taxon>
    </lineage>
</organism>
<dbReference type="WBParaSite" id="SSLN_0001748201-mRNA-1">
    <property type="protein sequence ID" value="SSLN_0001748201-mRNA-1"/>
    <property type="gene ID" value="SSLN_0001748201"/>
</dbReference>
<dbReference type="EMBL" id="UYSU01041596">
    <property type="protein sequence ID" value="VDM03222.1"/>
    <property type="molecule type" value="Genomic_DNA"/>
</dbReference>
<dbReference type="Proteomes" id="UP000275846">
    <property type="component" value="Unassembled WGS sequence"/>
</dbReference>
<protein>
    <submittedName>
        <fullName evidence="3">DUF982 domain-containing protein</fullName>
    </submittedName>
</protein>
<reference evidence="3" key="1">
    <citation type="submission" date="2016-06" db="UniProtKB">
        <authorList>
            <consortium name="WormBaseParasite"/>
        </authorList>
    </citation>
    <scope>IDENTIFICATION</scope>
</reference>